<dbReference type="InParanoid" id="A0A2G5D620"/>
<dbReference type="CDD" id="cd22582">
    <property type="entry name" value="BRcat_RBR_unk"/>
    <property type="match status" value="1"/>
</dbReference>
<comment type="catalytic activity">
    <reaction evidence="1">
        <text>[E2 ubiquitin-conjugating enzyme]-S-ubiquitinyl-L-cysteine + [acceptor protein]-L-lysine = [E2 ubiquitin-conjugating enzyme]-L-cysteine + [acceptor protein]-N(6)-ubiquitinyl-L-lysine.</text>
        <dbReference type="EC" id="2.3.2.31"/>
    </reaction>
</comment>
<evidence type="ECO:0000256" key="3">
    <source>
        <dbReference type="ARBA" id="ARBA00003976"/>
    </source>
</evidence>
<keyword evidence="8" id="KW-0677">Repeat</keyword>
<dbReference type="PROSITE" id="PS51873">
    <property type="entry name" value="TRIAD"/>
    <property type="match status" value="1"/>
</dbReference>
<dbReference type="Gene3D" id="3.30.40.10">
    <property type="entry name" value="Zinc/RING finger domain, C3HC4 (zinc finger)"/>
    <property type="match status" value="1"/>
</dbReference>
<evidence type="ECO:0000256" key="11">
    <source>
        <dbReference type="ARBA" id="ARBA00022833"/>
    </source>
</evidence>
<dbReference type="OrthoDB" id="9977870at2759"/>
<evidence type="ECO:0000256" key="7">
    <source>
        <dbReference type="ARBA" id="ARBA00022723"/>
    </source>
</evidence>
<dbReference type="SMART" id="SM00647">
    <property type="entry name" value="IBR"/>
    <property type="match status" value="2"/>
</dbReference>
<evidence type="ECO:0000313" key="15">
    <source>
        <dbReference type="EMBL" id="PIA38657.1"/>
    </source>
</evidence>
<dbReference type="CDD" id="cd22584">
    <property type="entry name" value="Rcat_RBR_unk"/>
    <property type="match status" value="1"/>
</dbReference>
<evidence type="ECO:0000256" key="4">
    <source>
        <dbReference type="ARBA" id="ARBA00005884"/>
    </source>
</evidence>
<dbReference type="Pfam" id="PF01485">
    <property type="entry name" value="IBR"/>
    <property type="match status" value="2"/>
</dbReference>
<keyword evidence="16" id="KW-1185">Reference proteome</keyword>
<dbReference type="GO" id="GO:0016567">
    <property type="term" value="P:protein ubiquitination"/>
    <property type="evidence" value="ECO:0007669"/>
    <property type="project" value="InterPro"/>
</dbReference>
<dbReference type="STRING" id="218851.A0A2G5D620"/>
<keyword evidence="11" id="KW-0862">Zinc</keyword>
<dbReference type="FunCoup" id="A0A2G5D620">
    <property type="interactions" value="706"/>
</dbReference>
<dbReference type="EC" id="2.3.2.31" evidence="5"/>
<evidence type="ECO:0000256" key="10">
    <source>
        <dbReference type="ARBA" id="ARBA00022786"/>
    </source>
</evidence>
<accession>A0A2G5D620</accession>
<dbReference type="Pfam" id="PF00097">
    <property type="entry name" value="zf-C3HC4"/>
    <property type="match status" value="1"/>
</dbReference>
<gene>
    <name evidence="15" type="ORF">AQUCO_02700111v1</name>
</gene>
<dbReference type="InterPro" id="IPR013083">
    <property type="entry name" value="Znf_RING/FYVE/PHD"/>
</dbReference>
<dbReference type="FunFam" id="3.30.40.10:FF:000230">
    <property type="entry name" value="RBR-type E3 ubiquitin transferase"/>
    <property type="match status" value="1"/>
</dbReference>
<dbReference type="FunFam" id="3.30.420.10:FF:000076">
    <property type="entry name" value="RBR-type E3 ubiquitin transferase"/>
    <property type="match status" value="1"/>
</dbReference>
<dbReference type="FunFam" id="1.20.120.1750:FF:000019">
    <property type="entry name" value="RBR-type E3 ubiquitin transferase"/>
    <property type="match status" value="1"/>
</dbReference>
<evidence type="ECO:0000256" key="2">
    <source>
        <dbReference type="ARBA" id="ARBA00001947"/>
    </source>
</evidence>
<evidence type="ECO:0000256" key="8">
    <source>
        <dbReference type="ARBA" id="ARBA00022737"/>
    </source>
</evidence>
<dbReference type="GO" id="GO:0061630">
    <property type="term" value="F:ubiquitin protein ligase activity"/>
    <property type="evidence" value="ECO:0007669"/>
    <property type="project" value="UniProtKB-EC"/>
</dbReference>
<comment type="function">
    <text evidence="3">Might act as an E3 ubiquitin-protein ligase, or as part of E3 complex, which accepts ubiquitin from specific E2 ubiquitin-conjugating enzymes and then transfers it to substrates.</text>
</comment>
<evidence type="ECO:0000256" key="1">
    <source>
        <dbReference type="ARBA" id="ARBA00001798"/>
    </source>
</evidence>
<dbReference type="PROSITE" id="PS50089">
    <property type="entry name" value="ZF_RING_2"/>
    <property type="match status" value="1"/>
</dbReference>
<dbReference type="Pfam" id="PF13456">
    <property type="entry name" value="RVT_3"/>
    <property type="match status" value="1"/>
</dbReference>
<dbReference type="InterPro" id="IPR036397">
    <property type="entry name" value="RNaseH_sf"/>
</dbReference>
<dbReference type="InterPro" id="IPR001841">
    <property type="entry name" value="Znf_RING"/>
</dbReference>
<dbReference type="InterPro" id="IPR002867">
    <property type="entry name" value="IBR_dom"/>
</dbReference>
<keyword evidence="9 12" id="KW-0863">Zinc-finger</keyword>
<evidence type="ECO:0000256" key="6">
    <source>
        <dbReference type="ARBA" id="ARBA00022679"/>
    </source>
</evidence>
<dbReference type="SUPFAM" id="SSF57850">
    <property type="entry name" value="RING/U-box"/>
    <property type="match status" value="3"/>
</dbReference>
<comment type="similarity">
    <text evidence="4">Belongs to the RBR family. Ariadne subfamily.</text>
</comment>
<dbReference type="InterPro" id="IPR002156">
    <property type="entry name" value="RNaseH_domain"/>
</dbReference>
<dbReference type="InterPro" id="IPR018957">
    <property type="entry name" value="Znf_C3HC4_RING-type"/>
</dbReference>
<reference evidence="15 16" key="1">
    <citation type="submission" date="2017-09" db="EMBL/GenBank/DDBJ databases">
        <title>WGS assembly of Aquilegia coerulea Goldsmith.</title>
        <authorList>
            <person name="Hodges S."/>
            <person name="Kramer E."/>
            <person name="Nordborg M."/>
            <person name="Tomkins J."/>
            <person name="Borevitz J."/>
            <person name="Derieg N."/>
            <person name="Yan J."/>
            <person name="Mihaltcheva S."/>
            <person name="Hayes R.D."/>
            <person name="Rokhsar D."/>
        </authorList>
    </citation>
    <scope>NUCLEOTIDE SEQUENCE [LARGE SCALE GENOMIC DNA]</scope>
    <source>
        <strain evidence="16">cv. Goldsmith</strain>
    </source>
</reference>
<name>A0A2G5D620_AQUCA</name>
<evidence type="ECO:0000256" key="5">
    <source>
        <dbReference type="ARBA" id="ARBA00012251"/>
    </source>
</evidence>
<sequence>MDEILIAEQRRELMEATSLEADLDLAFQLQMQEALVASLALQPSTSSSSSSSSSSASKTPPVMDVSEIFTNSISTPSSASLQTLEFDKFQQEIKDRQQCEVEMLKITEDIKRRIHDQQFAREINEISDDEWEECGDEIEKPFGEGSSSRTIVHEPFRLYFKGLIREEKVGNTDVNVSAIGVAICDHRDNLLLKIQKPLIGDWRNHREVEFKALIEGLNAAITLDIKRINFYCVNRTLFQQVTRRWVVKQRKIATLVSQVFQLQRKFELCRPLFVAGNDLKYAFKLARDVLDSQVTKSLDSIHTRNLNETCSICLEDTDAEKMFSVDNCMHRYCFSCMKQHMEVKVLQGVIPGCPHEGCKYTLSLDGARKFLKPNLVETMTQLVKEASVPVTEKVYCPYPKCSTLMSKSEALEYANKFMAADRSVVRKCVKCHGLFCIDCKVPWHSTMSCKDFKASNLSARVEEAKLKSLANQNLWRQCVKCNHMIELAEGCYHMTCRCGYEFCYTCGAAWKNKKATCSCKLWDEHNIMDDYDDEDEEDDEWDDGEFDDDDDDDYAALHGRHFIF</sequence>
<keyword evidence="6" id="KW-0808">Transferase</keyword>
<evidence type="ECO:0000313" key="16">
    <source>
        <dbReference type="Proteomes" id="UP000230069"/>
    </source>
</evidence>
<keyword evidence="7" id="KW-0479">Metal-binding</keyword>
<keyword evidence="10" id="KW-0833">Ubl conjugation pathway</keyword>
<dbReference type="GO" id="GO:0008270">
    <property type="term" value="F:zinc ion binding"/>
    <property type="evidence" value="ECO:0007669"/>
    <property type="project" value="UniProtKB-KW"/>
</dbReference>
<dbReference type="GO" id="GO:0004523">
    <property type="term" value="F:RNA-DNA hybrid ribonuclease activity"/>
    <property type="evidence" value="ECO:0007669"/>
    <property type="project" value="InterPro"/>
</dbReference>
<dbReference type="Gene3D" id="1.20.120.1750">
    <property type="match status" value="1"/>
</dbReference>
<proteinExistence type="inferred from homology"/>
<dbReference type="InterPro" id="IPR017907">
    <property type="entry name" value="Znf_RING_CS"/>
</dbReference>
<organism evidence="15 16">
    <name type="scientific">Aquilegia coerulea</name>
    <name type="common">Rocky mountain columbine</name>
    <dbReference type="NCBI Taxonomy" id="218851"/>
    <lineage>
        <taxon>Eukaryota</taxon>
        <taxon>Viridiplantae</taxon>
        <taxon>Streptophyta</taxon>
        <taxon>Embryophyta</taxon>
        <taxon>Tracheophyta</taxon>
        <taxon>Spermatophyta</taxon>
        <taxon>Magnoliopsida</taxon>
        <taxon>Ranunculales</taxon>
        <taxon>Ranunculaceae</taxon>
        <taxon>Thalictroideae</taxon>
        <taxon>Aquilegia</taxon>
    </lineage>
</organism>
<dbReference type="InterPro" id="IPR031127">
    <property type="entry name" value="E3_UB_ligase_RBR"/>
</dbReference>
<dbReference type="PROSITE" id="PS00518">
    <property type="entry name" value="ZF_RING_1"/>
    <property type="match status" value="1"/>
</dbReference>
<protein>
    <recommendedName>
        <fullName evidence="5">RBR-type E3 ubiquitin transferase</fullName>
        <ecNumber evidence="5">2.3.2.31</ecNumber>
    </recommendedName>
</protein>
<comment type="cofactor">
    <cofactor evidence="2">
        <name>Zn(2+)</name>
        <dbReference type="ChEBI" id="CHEBI:29105"/>
    </cofactor>
</comment>
<evidence type="ECO:0000259" key="13">
    <source>
        <dbReference type="PROSITE" id="PS50089"/>
    </source>
</evidence>
<dbReference type="EMBL" id="KZ305044">
    <property type="protein sequence ID" value="PIA38657.1"/>
    <property type="molecule type" value="Genomic_DNA"/>
</dbReference>
<dbReference type="Proteomes" id="UP000230069">
    <property type="component" value="Unassembled WGS sequence"/>
</dbReference>
<feature type="domain" description="RING-type" evidence="13">
    <location>
        <begin position="310"/>
        <end position="354"/>
    </location>
</feature>
<dbReference type="AlphaFoldDB" id="A0A2G5D620"/>
<dbReference type="InterPro" id="IPR044066">
    <property type="entry name" value="TRIAD_supradom"/>
</dbReference>
<dbReference type="PANTHER" id="PTHR11685">
    <property type="entry name" value="RBR FAMILY RING FINGER AND IBR DOMAIN-CONTAINING"/>
    <property type="match status" value="1"/>
</dbReference>
<dbReference type="Gene3D" id="3.30.420.10">
    <property type="entry name" value="Ribonuclease H-like superfamily/Ribonuclease H"/>
    <property type="match status" value="1"/>
</dbReference>
<feature type="domain" description="RING-type" evidence="14">
    <location>
        <begin position="306"/>
        <end position="529"/>
    </location>
</feature>
<evidence type="ECO:0000259" key="14">
    <source>
        <dbReference type="PROSITE" id="PS51873"/>
    </source>
</evidence>
<evidence type="ECO:0000256" key="9">
    <source>
        <dbReference type="ARBA" id="ARBA00022771"/>
    </source>
</evidence>
<evidence type="ECO:0000256" key="12">
    <source>
        <dbReference type="PROSITE-ProRule" id="PRU00175"/>
    </source>
</evidence>
<dbReference type="GO" id="GO:0003676">
    <property type="term" value="F:nucleic acid binding"/>
    <property type="evidence" value="ECO:0007669"/>
    <property type="project" value="InterPro"/>
</dbReference>